<dbReference type="Pfam" id="PF05795">
    <property type="entry name" value="Plasmodium_Vir"/>
    <property type="match status" value="1"/>
</dbReference>
<dbReference type="VEuPathDB" id="PlasmoDB:PVP01_0000680"/>
<evidence type="ECO:0000256" key="1">
    <source>
        <dbReference type="SAM" id="Phobius"/>
    </source>
</evidence>
<sequence length="324" mass="37958">MAPGERSDEYEFFENMHIYHMYKTIITVNSETTFEESTTNTSIINCNSIQFSDAKKNTCIKFNKLINSLCSTKSSSGINSVLNYSEFNYLKLWFNLELIRQVAKGNGHLDDISVNINNEIKGCFSKGPLINILDDIDDDLLKKMDLLDKLYKNYFEIYDIFNSIDKKQIQKCLQYSKECIKDYKNARQLCSDSSDYFYKALMRFKKTYKNLYADAIWKDSSNAAHVLKIPADYEIENLTFYSMEDETFTLILISLFSSVFAVFVILLYIYMFTPIGKRMRARRTNKEKKFLNQDDNNKKSLQFLADSYNLVSNSRMYNLTYHST</sequence>
<reference evidence="2 3" key="1">
    <citation type="submission" date="2016-07" db="EMBL/GenBank/DDBJ databases">
        <authorList>
            <consortium name="Pathogen Informatics"/>
        </authorList>
    </citation>
    <scope>NUCLEOTIDE SEQUENCE [LARGE SCALE GENOMIC DNA]</scope>
</reference>
<keyword evidence="1" id="KW-1133">Transmembrane helix</keyword>
<dbReference type="VEuPathDB" id="PlasmoDB:PVPAM_130009800"/>
<accession>A0A1G4E9P1</accession>
<name>A0A1G4E9P1_PLAVI</name>
<dbReference type="VEuPathDB" id="PlasmoDB:PVW1_000022000"/>
<dbReference type="InterPro" id="IPR008780">
    <property type="entry name" value="Plasmodium_Vir"/>
</dbReference>
<gene>
    <name evidence="2" type="ORF">PVC01_000005100</name>
</gene>
<organism evidence="2 3">
    <name type="scientific">Plasmodium vivax</name>
    <name type="common">malaria parasite P. vivax</name>
    <dbReference type="NCBI Taxonomy" id="5855"/>
    <lineage>
        <taxon>Eukaryota</taxon>
        <taxon>Sar</taxon>
        <taxon>Alveolata</taxon>
        <taxon>Apicomplexa</taxon>
        <taxon>Aconoidasida</taxon>
        <taxon>Haemosporida</taxon>
        <taxon>Plasmodiidae</taxon>
        <taxon>Plasmodium</taxon>
        <taxon>Plasmodium (Plasmodium)</taxon>
    </lineage>
</organism>
<dbReference type="Proteomes" id="UP000305196">
    <property type="component" value="Unassembled WGS sequence"/>
</dbReference>
<dbReference type="EMBL" id="FLYI01000111">
    <property type="protein sequence ID" value="SCA60125.1"/>
    <property type="molecule type" value="Genomic_DNA"/>
</dbReference>
<keyword evidence="1" id="KW-0812">Transmembrane</keyword>
<protein>
    <submittedName>
        <fullName evidence="2">VIR protein</fullName>
    </submittedName>
</protein>
<evidence type="ECO:0000313" key="3">
    <source>
        <dbReference type="Proteomes" id="UP000305196"/>
    </source>
</evidence>
<feature type="transmembrane region" description="Helical" evidence="1">
    <location>
        <begin position="248"/>
        <end position="273"/>
    </location>
</feature>
<keyword evidence="1" id="KW-0472">Membrane</keyword>
<proteinExistence type="predicted"/>
<evidence type="ECO:0000313" key="2">
    <source>
        <dbReference type="EMBL" id="SCA60125.1"/>
    </source>
</evidence>
<dbReference type="AlphaFoldDB" id="A0A1G4E9P1"/>